<feature type="region of interest" description="Disordered" evidence="1">
    <location>
        <begin position="99"/>
        <end position="146"/>
    </location>
</feature>
<protein>
    <submittedName>
        <fullName evidence="2">Uncharacterized protein</fullName>
    </submittedName>
</protein>
<evidence type="ECO:0000256" key="1">
    <source>
        <dbReference type="SAM" id="MobiDB-lite"/>
    </source>
</evidence>
<name>A0A8K0DBM8_IGNLU</name>
<dbReference type="AlphaFoldDB" id="A0A8K0DBM8"/>
<accession>A0A8K0DBM8</accession>
<feature type="compositionally biased region" description="Acidic residues" evidence="1">
    <location>
        <begin position="109"/>
        <end position="128"/>
    </location>
</feature>
<dbReference type="EMBL" id="VTPC01001186">
    <property type="protein sequence ID" value="KAF2902799.1"/>
    <property type="molecule type" value="Genomic_DNA"/>
</dbReference>
<comment type="caution">
    <text evidence="2">The sequence shown here is derived from an EMBL/GenBank/DDBJ whole genome shotgun (WGS) entry which is preliminary data.</text>
</comment>
<reference evidence="2" key="1">
    <citation type="submission" date="2019-08" db="EMBL/GenBank/DDBJ databases">
        <title>The genome of the North American firefly Photinus pyralis.</title>
        <authorList>
            <consortium name="Photinus pyralis genome working group"/>
            <person name="Fallon T.R."/>
            <person name="Sander Lower S.E."/>
            <person name="Weng J.-K."/>
        </authorList>
    </citation>
    <scope>NUCLEOTIDE SEQUENCE</scope>
    <source>
        <strain evidence="2">TRF0915ILg1</strain>
        <tissue evidence="2">Whole body</tissue>
    </source>
</reference>
<feature type="compositionally biased region" description="Basic and acidic residues" evidence="1">
    <location>
        <begin position="129"/>
        <end position="146"/>
    </location>
</feature>
<evidence type="ECO:0000313" key="3">
    <source>
        <dbReference type="Proteomes" id="UP000801492"/>
    </source>
</evidence>
<evidence type="ECO:0000313" key="2">
    <source>
        <dbReference type="EMBL" id="KAF2902799.1"/>
    </source>
</evidence>
<gene>
    <name evidence="2" type="ORF">ILUMI_03393</name>
</gene>
<sequence>CIPIWKPNEVREQEIDLENYETLHWLERLDMEMIREILNIISYFTTEKLKAVNCHVSLSHVSHICEIRNPGRSFYVIGILIYFDDYDRLVASNISEPSSFEGGNLQIAIEEDEAYEKDKEGEENEEDKENEKNGDNEIRSEQRRQT</sequence>
<keyword evidence="3" id="KW-1185">Reference proteome</keyword>
<organism evidence="2 3">
    <name type="scientific">Ignelater luminosus</name>
    <name type="common">Cucubano</name>
    <name type="synonym">Pyrophorus luminosus</name>
    <dbReference type="NCBI Taxonomy" id="2038154"/>
    <lineage>
        <taxon>Eukaryota</taxon>
        <taxon>Metazoa</taxon>
        <taxon>Ecdysozoa</taxon>
        <taxon>Arthropoda</taxon>
        <taxon>Hexapoda</taxon>
        <taxon>Insecta</taxon>
        <taxon>Pterygota</taxon>
        <taxon>Neoptera</taxon>
        <taxon>Endopterygota</taxon>
        <taxon>Coleoptera</taxon>
        <taxon>Polyphaga</taxon>
        <taxon>Elateriformia</taxon>
        <taxon>Elateroidea</taxon>
        <taxon>Elateridae</taxon>
        <taxon>Agrypninae</taxon>
        <taxon>Pyrophorini</taxon>
        <taxon>Ignelater</taxon>
    </lineage>
</organism>
<dbReference type="Proteomes" id="UP000801492">
    <property type="component" value="Unassembled WGS sequence"/>
</dbReference>
<proteinExistence type="predicted"/>
<feature type="non-terminal residue" evidence="2">
    <location>
        <position position="1"/>
    </location>
</feature>